<dbReference type="InterPro" id="IPR051050">
    <property type="entry name" value="Lipid_II_flippase_MurJ/MviN"/>
</dbReference>
<feature type="transmembrane region" description="Helical" evidence="8">
    <location>
        <begin position="380"/>
        <end position="400"/>
    </location>
</feature>
<dbReference type="CDD" id="cd13123">
    <property type="entry name" value="MATE_MurJ_like"/>
    <property type="match status" value="1"/>
</dbReference>
<dbReference type="HAMAP" id="MF_02078">
    <property type="entry name" value="MurJ_MviN"/>
    <property type="match status" value="1"/>
</dbReference>
<dbReference type="Pfam" id="PF03023">
    <property type="entry name" value="MurJ"/>
    <property type="match status" value="1"/>
</dbReference>
<gene>
    <name evidence="8" type="primary">murJ</name>
    <name evidence="10" type="ORF">Tfer_1211</name>
</gene>
<proteinExistence type="inferred from homology"/>
<evidence type="ECO:0000256" key="3">
    <source>
        <dbReference type="ARBA" id="ARBA00022692"/>
    </source>
</evidence>
<dbReference type="Proteomes" id="UP000037175">
    <property type="component" value="Unassembled WGS sequence"/>
</dbReference>
<dbReference type="GO" id="GO:0009252">
    <property type="term" value="P:peptidoglycan biosynthetic process"/>
    <property type="evidence" value="ECO:0007669"/>
    <property type="project" value="UniProtKB-UniRule"/>
</dbReference>
<dbReference type="NCBIfam" id="TIGR01695">
    <property type="entry name" value="murJ_mviN"/>
    <property type="match status" value="1"/>
</dbReference>
<feature type="transmembrane region" description="Helical" evidence="8">
    <location>
        <begin position="440"/>
        <end position="465"/>
    </location>
</feature>
<feature type="transmembrane region" description="Helical" evidence="8">
    <location>
        <begin position="347"/>
        <end position="368"/>
    </location>
</feature>
<feature type="transmembrane region" description="Helical" evidence="8">
    <location>
        <begin position="306"/>
        <end position="327"/>
    </location>
</feature>
<feature type="transmembrane region" description="Helical" evidence="8">
    <location>
        <begin position="91"/>
        <end position="112"/>
    </location>
</feature>
<evidence type="ECO:0000313" key="10">
    <source>
        <dbReference type="EMBL" id="KNZ70071.1"/>
    </source>
</evidence>
<dbReference type="PIRSF" id="PIRSF002869">
    <property type="entry name" value="MviN"/>
    <property type="match status" value="1"/>
</dbReference>
<keyword evidence="5 8" id="KW-0573">Peptidoglycan synthesis</keyword>
<evidence type="ECO:0000256" key="2">
    <source>
        <dbReference type="ARBA" id="ARBA00022475"/>
    </source>
</evidence>
<comment type="function">
    <text evidence="8 9">Involved in peptidoglycan biosynthesis. Transports lipid-linked peptidoglycan precursors from the inner to the outer leaflet of the cytoplasmic membrane.</text>
</comment>
<feature type="transmembrane region" description="Helical" evidence="8">
    <location>
        <begin position="406"/>
        <end position="428"/>
    </location>
</feature>
<accession>A0A0L6W3N2</accession>
<comment type="similarity">
    <text evidence="8 9">Belongs to the MurJ/MviN family.</text>
</comment>
<evidence type="ECO:0000256" key="1">
    <source>
        <dbReference type="ARBA" id="ARBA00004651"/>
    </source>
</evidence>
<feature type="transmembrane region" description="Helical" evidence="8">
    <location>
        <begin position="185"/>
        <end position="208"/>
    </location>
</feature>
<evidence type="ECO:0000256" key="9">
    <source>
        <dbReference type="PIRNR" id="PIRNR002869"/>
    </source>
</evidence>
<protein>
    <recommendedName>
        <fullName evidence="8">Probable lipid II flippase MurJ</fullName>
    </recommendedName>
</protein>
<dbReference type="GO" id="GO:0071555">
    <property type="term" value="P:cell wall organization"/>
    <property type="evidence" value="ECO:0007669"/>
    <property type="project" value="UniProtKB-UniRule"/>
</dbReference>
<dbReference type="RefSeq" id="WP_052217288.1">
    <property type="nucleotide sequence ID" value="NZ_LGTE01000006.1"/>
</dbReference>
<evidence type="ECO:0000256" key="6">
    <source>
        <dbReference type="ARBA" id="ARBA00022989"/>
    </source>
</evidence>
<feature type="transmembrane region" description="Helical" evidence="8">
    <location>
        <begin position="132"/>
        <end position="152"/>
    </location>
</feature>
<dbReference type="EMBL" id="LGTE01000006">
    <property type="protein sequence ID" value="KNZ70071.1"/>
    <property type="molecule type" value="Genomic_DNA"/>
</dbReference>
<evidence type="ECO:0000256" key="4">
    <source>
        <dbReference type="ARBA" id="ARBA00022960"/>
    </source>
</evidence>
<keyword evidence="2 8" id="KW-1003">Cell membrane</keyword>
<evidence type="ECO:0000256" key="8">
    <source>
        <dbReference type="HAMAP-Rule" id="MF_02078"/>
    </source>
</evidence>
<keyword evidence="8 9" id="KW-0961">Cell wall biogenesis/degradation</keyword>
<feature type="transmembrane region" description="Helical" evidence="8">
    <location>
        <begin position="47"/>
        <end position="71"/>
    </location>
</feature>
<feature type="transmembrane region" description="Helical" evidence="8">
    <location>
        <begin position="7"/>
        <end position="27"/>
    </location>
</feature>
<comment type="pathway">
    <text evidence="8">Cell wall biogenesis; peptidoglycan biosynthesis.</text>
</comment>
<dbReference type="GO" id="GO:0015648">
    <property type="term" value="F:lipid-linked peptidoglycan transporter activity"/>
    <property type="evidence" value="ECO:0007669"/>
    <property type="project" value="UniProtKB-UniRule"/>
</dbReference>
<dbReference type="AlphaFoldDB" id="A0A0L6W3N2"/>
<feature type="transmembrane region" description="Helical" evidence="8">
    <location>
        <begin position="159"/>
        <end position="179"/>
    </location>
</feature>
<keyword evidence="8 9" id="KW-0813">Transport</keyword>
<dbReference type="GO" id="GO:0034204">
    <property type="term" value="P:lipid translocation"/>
    <property type="evidence" value="ECO:0007669"/>
    <property type="project" value="TreeGrafter"/>
</dbReference>
<dbReference type="PANTHER" id="PTHR47019">
    <property type="entry name" value="LIPID II FLIPPASE MURJ"/>
    <property type="match status" value="1"/>
</dbReference>
<dbReference type="PANTHER" id="PTHR47019:SF1">
    <property type="entry name" value="LIPID II FLIPPASE MURJ"/>
    <property type="match status" value="1"/>
</dbReference>
<dbReference type="InterPro" id="IPR004268">
    <property type="entry name" value="MurJ"/>
</dbReference>
<evidence type="ECO:0000256" key="7">
    <source>
        <dbReference type="ARBA" id="ARBA00023136"/>
    </source>
</evidence>
<comment type="caution">
    <text evidence="10">The sequence shown here is derived from an EMBL/GenBank/DDBJ whole genome shotgun (WGS) entry which is preliminary data.</text>
</comment>
<reference evidence="11" key="1">
    <citation type="submission" date="2015-07" db="EMBL/GenBank/DDBJ databases">
        <title>Complete Genome of Thermincola ferriacetica strain Z-0001T.</title>
        <authorList>
            <person name="Lusk B."/>
            <person name="Badalamenti J.P."/>
            <person name="Parameswaran P."/>
            <person name="Bond D.R."/>
            <person name="Torres C.I."/>
        </authorList>
    </citation>
    <scope>NUCLEOTIDE SEQUENCE [LARGE SCALE GENOMIC DNA]</scope>
    <source>
        <strain evidence="11">Z-0001</strain>
    </source>
</reference>
<name>A0A0L6W3N2_9FIRM</name>
<feature type="transmembrane region" description="Helical" evidence="8">
    <location>
        <begin position="275"/>
        <end position="294"/>
    </location>
</feature>
<sequence precursor="true">MSNTKSLAKAASVIMVATLVGRFVGFIREMVIANQFGASAHTDAYVVAYTIPSMVAMALAGAFNAAFLPVFNDYLVSRDRGEANNLANTTINLVAVFFITLITAAFVLSPYIVKLLAPGFDRASLALTAKLFRIILPALLFIGLMGLISAILNSYRHFLFPALGPMITSLVTIGFVLALGRRWGIASLAAGTMVGFAAQFLFQLPVMWKKGFQYRLIISWSHPGVKKTLWLMLPVVLGVIIGQAPVFVERGLASTLEAGSISALNYANRVMQLPLGLFVAAISIPVFPALSVYASKREYGLLKETLIRGISLFFLILVPAAVGLLTLNKPIIKLLFEHGEFTVHNTVVTANALAYYALAIIPWALRDILTRSFYALQDTVTPVLIAAVGAMATVLFDLLLVKIMGVGGLALGLALGLSVNVLILYVYLRRKLGEIFPAHWLLTLGKIISAGAVMALVTAVLYNLLGSYVPDSSRQGLLLKILLAGAAGVLVYFFGLLLLKVREIADLTGLIIKLKDKMLKSR</sequence>
<keyword evidence="3 8" id="KW-0812">Transmembrane</keyword>
<keyword evidence="11" id="KW-1185">Reference proteome</keyword>
<keyword evidence="4 8" id="KW-0133">Cell shape</keyword>
<keyword evidence="6 8" id="KW-1133">Transmembrane helix</keyword>
<dbReference type="UniPathway" id="UPA00219"/>
<organism evidence="10 11">
    <name type="scientific">Thermincola ferriacetica</name>
    <dbReference type="NCBI Taxonomy" id="281456"/>
    <lineage>
        <taxon>Bacteria</taxon>
        <taxon>Bacillati</taxon>
        <taxon>Bacillota</taxon>
        <taxon>Clostridia</taxon>
        <taxon>Eubacteriales</taxon>
        <taxon>Thermincolaceae</taxon>
        <taxon>Thermincola</taxon>
    </lineage>
</organism>
<feature type="transmembrane region" description="Helical" evidence="8">
    <location>
        <begin position="229"/>
        <end position="248"/>
    </location>
</feature>
<dbReference type="PATRIC" id="fig|281456.6.peg.1284"/>
<comment type="subcellular location">
    <subcellularLocation>
        <location evidence="1 8">Cell membrane</location>
        <topology evidence="1 8">Multi-pass membrane protein</topology>
    </subcellularLocation>
</comment>
<feature type="transmembrane region" description="Helical" evidence="8">
    <location>
        <begin position="477"/>
        <end position="499"/>
    </location>
</feature>
<dbReference type="PRINTS" id="PR01806">
    <property type="entry name" value="VIRFACTRMVIN"/>
</dbReference>
<evidence type="ECO:0000313" key="11">
    <source>
        <dbReference type="Proteomes" id="UP000037175"/>
    </source>
</evidence>
<keyword evidence="7 8" id="KW-0472">Membrane</keyword>
<dbReference type="GO" id="GO:0008360">
    <property type="term" value="P:regulation of cell shape"/>
    <property type="evidence" value="ECO:0007669"/>
    <property type="project" value="UniProtKB-UniRule"/>
</dbReference>
<dbReference type="GO" id="GO:0005886">
    <property type="term" value="C:plasma membrane"/>
    <property type="evidence" value="ECO:0007669"/>
    <property type="project" value="UniProtKB-SubCell"/>
</dbReference>
<evidence type="ECO:0000256" key="5">
    <source>
        <dbReference type="ARBA" id="ARBA00022984"/>
    </source>
</evidence>